<dbReference type="Proteomes" id="UP001597380">
    <property type="component" value="Unassembled WGS sequence"/>
</dbReference>
<keyword evidence="2" id="KW-0418">Kinase</keyword>
<accession>A0ABW4XJX9</accession>
<sequence length="785" mass="87466">MSGLSKRRVISPTFLITPMVLALSACGGGSSGSDDPPPPPAPTSFTVAGAVSGLPDFGQLRVALNGGLSEPVMVDQNDSTLGQFSFPDQFETGDSYEVTLAGTPSRTSCTITNGAGEVADADITNIQIDCAPVPLAPNEHTISGQIQGLDANTGVQLMLNGEELLEVDHDGRFMFQTAMVDFQAYEVEVERDPARQECEVENGEGVVEEGNIADLMVTCAGDDSTDIFASDRMHRFRITMTAQEWLAFVLDTERARYTNRDAHGWGGWNLWTHSEVYREVSLEYLDDNGDVIDQVEHVAFKMRGNTSRQWPEEWYQQEDDSWTAKPRRFHFSLKFDEKFDDDESVYACIDDAGNPAAVDNDHCSNRVSRDVPEVPENDDRTFMGVEKLYFKFNKDDPSYQREMLAHDVLNTAGVPTGRMAHASVELVITGTSSETLYGRQLPQTYHMGVFMMDEAVDKPFLKRYFGKNGYLFKVGGGDLSSTTAADPNCVPYEDGSGYINSNFCVIGVEKSDPASREEWLGTDNYMNPDFVNSDINESGEVSQFAPYRPTYDMKSKKKSIADARVDLQNFMVFVQSQPTSAELAEQFDVDGFIRAQAADIVIGAVDHYVRVANNYYLYLNPLTEKWTYLTYDYDFNFRDNHPDAWGSDVPAFQNVAGSYALPGMGGRDWASDRLSNVTPLLWNIVMSESVNQRRLLQEVKRILDAQMDWDSQLAPKLEQRRQMIESAVMATDAAHPQGCEQIYDRRAIDADRGTALCDSGDVSMKVFVEEKVEALRAELEAHGIE</sequence>
<keyword evidence="1" id="KW-0732">Signal</keyword>
<dbReference type="RefSeq" id="WP_345337957.1">
    <property type="nucleotide sequence ID" value="NZ_BAABLI010000004.1"/>
</dbReference>
<feature type="signal peptide" evidence="1">
    <location>
        <begin position="1"/>
        <end position="27"/>
    </location>
</feature>
<organism evidence="2 3">
    <name type="scientific">Corallincola platygyrae</name>
    <dbReference type="NCBI Taxonomy" id="1193278"/>
    <lineage>
        <taxon>Bacteria</taxon>
        <taxon>Pseudomonadati</taxon>
        <taxon>Pseudomonadota</taxon>
        <taxon>Gammaproteobacteria</taxon>
        <taxon>Alteromonadales</taxon>
        <taxon>Psychromonadaceae</taxon>
        <taxon>Corallincola</taxon>
    </lineage>
</organism>
<keyword evidence="2" id="KW-0808">Transferase</keyword>
<proteinExistence type="predicted"/>
<evidence type="ECO:0000313" key="3">
    <source>
        <dbReference type="Proteomes" id="UP001597380"/>
    </source>
</evidence>
<reference evidence="3" key="1">
    <citation type="journal article" date="2019" name="Int. J. Syst. Evol. Microbiol.">
        <title>The Global Catalogue of Microorganisms (GCM) 10K type strain sequencing project: providing services to taxonomists for standard genome sequencing and annotation.</title>
        <authorList>
            <consortium name="The Broad Institute Genomics Platform"/>
            <consortium name="The Broad Institute Genome Sequencing Center for Infectious Disease"/>
            <person name="Wu L."/>
            <person name="Ma J."/>
        </authorList>
    </citation>
    <scope>NUCLEOTIDE SEQUENCE [LARGE SCALE GENOMIC DNA]</scope>
    <source>
        <strain evidence="3">CGMCC 1.10992</strain>
    </source>
</reference>
<protein>
    <submittedName>
        <fullName evidence="2">CotH kinase family protein</fullName>
    </submittedName>
</protein>
<comment type="caution">
    <text evidence="2">The sequence shown here is derived from an EMBL/GenBank/DDBJ whole genome shotgun (WGS) entry which is preliminary data.</text>
</comment>
<dbReference type="PROSITE" id="PS51257">
    <property type="entry name" value="PROKAR_LIPOPROTEIN"/>
    <property type="match status" value="1"/>
</dbReference>
<dbReference type="PANTHER" id="PTHR40050">
    <property type="entry name" value="INNER SPORE COAT PROTEIN H"/>
    <property type="match status" value="1"/>
</dbReference>
<feature type="chain" id="PRO_5047541698" evidence="1">
    <location>
        <begin position="28"/>
        <end position="785"/>
    </location>
</feature>
<gene>
    <name evidence="2" type="ORF">ACFSJ3_03280</name>
</gene>
<evidence type="ECO:0000313" key="2">
    <source>
        <dbReference type="EMBL" id="MFD2094991.1"/>
    </source>
</evidence>
<dbReference type="PANTHER" id="PTHR40050:SF1">
    <property type="entry name" value="INNER SPORE COAT PROTEIN H"/>
    <property type="match status" value="1"/>
</dbReference>
<keyword evidence="3" id="KW-1185">Reference proteome</keyword>
<dbReference type="InterPro" id="IPR014867">
    <property type="entry name" value="Spore_coat_CotH_CotH2/3/7"/>
</dbReference>
<name>A0ABW4XJX9_9GAMM</name>
<dbReference type="GO" id="GO:0016301">
    <property type="term" value="F:kinase activity"/>
    <property type="evidence" value="ECO:0007669"/>
    <property type="project" value="UniProtKB-KW"/>
</dbReference>
<dbReference type="EMBL" id="JBHUHT010000007">
    <property type="protein sequence ID" value="MFD2094991.1"/>
    <property type="molecule type" value="Genomic_DNA"/>
</dbReference>
<evidence type="ECO:0000256" key="1">
    <source>
        <dbReference type="SAM" id="SignalP"/>
    </source>
</evidence>
<dbReference type="Pfam" id="PF08757">
    <property type="entry name" value="CotH"/>
    <property type="match status" value="1"/>
</dbReference>